<organism evidence="2 3">
    <name type="scientific">Microbulbifer okhotskensis</name>
    <dbReference type="NCBI Taxonomy" id="2926617"/>
    <lineage>
        <taxon>Bacteria</taxon>
        <taxon>Pseudomonadati</taxon>
        <taxon>Pseudomonadota</taxon>
        <taxon>Gammaproteobacteria</taxon>
        <taxon>Cellvibrionales</taxon>
        <taxon>Microbulbiferaceae</taxon>
        <taxon>Microbulbifer</taxon>
    </lineage>
</organism>
<reference evidence="2" key="1">
    <citation type="journal article" date="2022" name="Arch. Microbiol.">
        <title>Microbulbifer okhotskensis sp. nov., isolated from a deep bottom sediment of the Okhotsk Sea.</title>
        <authorList>
            <person name="Romanenko L."/>
            <person name="Kurilenko V."/>
            <person name="Otstavnykh N."/>
            <person name="Velansky P."/>
            <person name="Isaeva M."/>
            <person name="Mikhailov V."/>
        </authorList>
    </citation>
    <scope>NUCLEOTIDE SEQUENCE</scope>
    <source>
        <strain evidence="2">OS29</strain>
    </source>
</reference>
<dbReference type="SMART" id="SM00530">
    <property type="entry name" value="HTH_XRE"/>
    <property type="match status" value="1"/>
</dbReference>
<dbReference type="InterPro" id="IPR001387">
    <property type="entry name" value="Cro/C1-type_HTH"/>
</dbReference>
<dbReference type="EMBL" id="JALBWM010000114">
    <property type="protein sequence ID" value="MCO1336216.1"/>
    <property type="molecule type" value="Genomic_DNA"/>
</dbReference>
<dbReference type="Pfam" id="PF00717">
    <property type="entry name" value="Peptidase_S24"/>
    <property type="match status" value="1"/>
</dbReference>
<gene>
    <name evidence="2" type="ORF">MO867_17945</name>
</gene>
<dbReference type="PANTHER" id="PTHR33516">
    <property type="entry name" value="LEXA REPRESSOR"/>
    <property type="match status" value="1"/>
</dbReference>
<dbReference type="GO" id="GO:0003677">
    <property type="term" value="F:DNA binding"/>
    <property type="evidence" value="ECO:0007669"/>
    <property type="project" value="InterPro"/>
</dbReference>
<dbReference type="RefSeq" id="WP_252471728.1">
    <property type="nucleotide sequence ID" value="NZ_JALBWM010000114.1"/>
</dbReference>
<dbReference type="Gene3D" id="1.10.260.40">
    <property type="entry name" value="lambda repressor-like DNA-binding domains"/>
    <property type="match status" value="1"/>
</dbReference>
<dbReference type="AlphaFoldDB" id="A0A9X2EUP2"/>
<dbReference type="InterPro" id="IPR010982">
    <property type="entry name" value="Lambda_DNA-bd_dom_sf"/>
</dbReference>
<dbReference type="Pfam" id="PF12844">
    <property type="entry name" value="HTH_19"/>
    <property type="match status" value="1"/>
</dbReference>
<protein>
    <submittedName>
        <fullName evidence="2">XRE family transcriptional regulator</fullName>
    </submittedName>
</protein>
<dbReference type="PANTHER" id="PTHR33516:SF2">
    <property type="entry name" value="LEXA REPRESSOR-RELATED"/>
    <property type="match status" value="1"/>
</dbReference>
<dbReference type="SUPFAM" id="SSF51306">
    <property type="entry name" value="LexA/Signal peptidase"/>
    <property type="match status" value="1"/>
</dbReference>
<accession>A0A9X2EUP2</accession>
<sequence>MTDLKDRLIAARKTAGKTQKQVVEAVGISQPAYSNLERGKAYGTRYITQIALYLDVNPVWLATGQGVMRDPTIKEIRRKNLELQFDKYGMEGLKEKLPDLESYIHVIFTENRSINSRTARKIEAGLELPLGSLDYDATAQEAGTFGSNVSPGPRIQGRVPLISWIQAGAFCEPIDIFEPGDAENWMPCPVKHSDRTYALQVKGDSMTSPYPGHKSYPEGTIIYVDPEVPATNGCRVIAKLDGEATFKTYAEDMGRIFLRPINPSYPAMDITGKNVSICGVILGSFSPG</sequence>
<evidence type="ECO:0000313" key="2">
    <source>
        <dbReference type="EMBL" id="MCO1336216.1"/>
    </source>
</evidence>
<dbReference type="CDD" id="cd06529">
    <property type="entry name" value="S24_LexA-like"/>
    <property type="match status" value="1"/>
</dbReference>
<evidence type="ECO:0000313" key="3">
    <source>
        <dbReference type="Proteomes" id="UP001139028"/>
    </source>
</evidence>
<dbReference type="Gene3D" id="2.10.109.10">
    <property type="entry name" value="Umud Fragment, subunit A"/>
    <property type="match status" value="1"/>
</dbReference>
<proteinExistence type="predicted"/>
<dbReference type="InterPro" id="IPR036286">
    <property type="entry name" value="LexA/Signal_pep-like_sf"/>
</dbReference>
<keyword evidence="3" id="KW-1185">Reference proteome</keyword>
<dbReference type="InterPro" id="IPR039418">
    <property type="entry name" value="LexA-like"/>
</dbReference>
<dbReference type="CDD" id="cd00093">
    <property type="entry name" value="HTH_XRE"/>
    <property type="match status" value="1"/>
</dbReference>
<feature type="domain" description="HTH cro/C1-type" evidence="1">
    <location>
        <begin position="8"/>
        <end position="61"/>
    </location>
</feature>
<name>A0A9X2EUP2_9GAMM</name>
<evidence type="ECO:0000259" key="1">
    <source>
        <dbReference type="PROSITE" id="PS50943"/>
    </source>
</evidence>
<dbReference type="PROSITE" id="PS50943">
    <property type="entry name" value="HTH_CROC1"/>
    <property type="match status" value="1"/>
</dbReference>
<dbReference type="SUPFAM" id="SSF47413">
    <property type="entry name" value="lambda repressor-like DNA-binding domains"/>
    <property type="match status" value="1"/>
</dbReference>
<dbReference type="InterPro" id="IPR015927">
    <property type="entry name" value="Peptidase_S24_S26A/B/C"/>
</dbReference>
<comment type="caution">
    <text evidence="2">The sequence shown here is derived from an EMBL/GenBank/DDBJ whole genome shotgun (WGS) entry which is preliminary data.</text>
</comment>
<dbReference type="InterPro" id="IPR050077">
    <property type="entry name" value="LexA_repressor"/>
</dbReference>
<dbReference type="Proteomes" id="UP001139028">
    <property type="component" value="Unassembled WGS sequence"/>
</dbReference>